<proteinExistence type="predicted"/>
<sequence length="118" mass="12440">MLLLNFIFSFVLFSVLIVPCHSSADDEKISAIEYGLHSKKIDNAYDSGRTVENVDTRHNVGDLSNLADEHLTDNVEVAGAVNNNLPESGGGVVMGGSTVVKAPTITGSLYSSTLDGGK</sequence>
<keyword evidence="1" id="KW-0732">Signal</keyword>
<feature type="chain" id="PRO_5038079911" evidence="1">
    <location>
        <begin position="23"/>
        <end position="118"/>
    </location>
</feature>
<keyword evidence="2" id="KW-1185">Reference proteome</keyword>
<name>A0A914PC16_9BILA</name>
<feature type="signal peptide" evidence="1">
    <location>
        <begin position="1"/>
        <end position="22"/>
    </location>
</feature>
<evidence type="ECO:0000313" key="2">
    <source>
        <dbReference type="Proteomes" id="UP000887578"/>
    </source>
</evidence>
<evidence type="ECO:0000256" key="1">
    <source>
        <dbReference type="SAM" id="SignalP"/>
    </source>
</evidence>
<evidence type="ECO:0000313" key="3">
    <source>
        <dbReference type="WBParaSite" id="PDA_v2.g12874.t1"/>
    </source>
</evidence>
<dbReference type="Proteomes" id="UP000887578">
    <property type="component" value="Unplaced"/>
</dbReference>
<dbReference type="WBParaSite" id="PDA_v2.g12874.t1">
    <property type="protein sequence ID" value="PDA_v2.g12874.t1"/>
    <property type="gene ID" value="PDA_v2.g12874"/>
</dbReference>
<accession>A0A914PC16</accession>
<organism evidence="2 3">
    <name type="scientific">Panagrolaimus davidi</name>
    <dbReference type="NCBI Taxonomy" id="227884"/>
    <lineage>
        <taxon>Eukaryota</taxon>
        <taxon>Metazoa</taxon>
        <taxon>Ecdysozoa</taxon>
        <taxon>Nematoda</taxon>
        <taxon>Chromadorea</taxon>
        <taxon>Rhabditida</taxon>
        <taxon>Tylenchina</taxon>
        <taxon>Panagrolaimomorpha</taxon>
        <taxon>Panagrolaimoidea</taxon>
        <taxon>Panagrolaimidae</taxon>
        <taxon>Panagrolaimus</taxon>
    </lineage>
</organism>
<protein>
    <submittedName>
        <fullName evidence="3">Uncharacterized protein</fullName>
    </submittedName>
</protein>
<dbReference type="AlphaFoldDB" id="A0A914PC16"/>
<reference evidence="3" key="1">
    <citation type="submission" date="2022-11" db="UniProtKB">
        <authorList>
            <consortium name="WormBaseParasite"/>
        </authorList>
    </citation>
    <scope>IDENTIFICATION</scope>
</reference>